<dbReference type="RefSeq" id="YP_010082820.1">
    <property type="nucleotide sequence ID" value="NC_055035.1"/>
</dbReference>
<evidence type="ECO:0000313" key="2">
    <source>
        <dbReference type="Proteomes" id="UP000292160"/>
    </source>
</evidence>
<proteinExistence type="predicted"/>
<dbReference type="Proteomes" id="UP000292160">
    <property type="component" value="Segment"/>
</dbReference>
<name>A0A481W623_9CAUD</name>
<reference evidence="1 2" key="1">
    <citation type="submission" date="2019-02" db="EMBL/GenBank/DDBJ databases">
        <title>Genomic, morphological and functional characterisation of novel bacteriophage Fnu1 capable of disrupt Fusobacterium nucleatum biofilm.</title>
        <authorList>
            <person name="Kabwe M."/>
            <person name="Brown T.L."/>
            <person name="Dashper S."/>
            <person name="Speirs L."/>
            <person name="Ku H."/>
            <person name="Petrovski S."/>
            <person name="Chan H.T."/>
            <person name="Lock P."/>
            <person name="Tucci J."/>
        </authorList>
    </citation>
    <scope>NUCLEOTIDE SEQUENCE [LARGE SCALE GENOMIC DNA]</scope>
</reference>
<organism evidence="1 2">
    <name type="scientific">Fusobacterium phage Fnu1</name>
    <dbReference type="NCBI Taxonomy" id="2530024"/>
    <lineage>
        <taxon>Viruses</taxon>
        <taxon>Duplodnaviria</taxon>
        <taxon>Heunggongvirae</taxon>
        <taxon>Uroviricota</taxon>
        <taxon>Caudoviricetes</taxon>
        <taxon>Latrobevirus</taxon>
        <taxon>Latrobevirus FNU1</taxon>
    </lineage>
</organism>
<evidence type="ECO:0000313" key="1">
    <source>
        <dbReference type="EMBL" id="QBJ04070.1"/>
    </source>
</evidence>
<sequence length="385" mass="43222">MLLIAGNSIYDLPKEIYTKNKDAEAIVMHLITGNSTAPEIQRPIVNILSKNIREIIRIEGARIPMEHHNLVFTKGTYSTDVPEFGRKLQEFKLKTSEGYNATVFKHEVEDIMEAENNGINLLEQDAKDVQRYSQVYLRRFKPGKLLKALYTGHSDYGKLPTEASGTGTEPYNSSFGFLRGEDNSWVLNPLESKWANTSHYRGTVDGGYKVKDILDCADLIKAYNTYSGDDIIALASSRTIYELGELYNYPKYKDEHLIEGVPVLNVAGVKFIEISNMSDEFIIFLDSGRRDLILQCVNKAQNQRGLSLITEKDIKAITSPSDTNGMKLRIHPMENLVLAREAGVILSKAQGQTTGVKKGWMTTAEATKLEDLVKRIDKTYENIAG</sequence>
<dbReference type="GeneID" id="65071828"/>
<dbReference type="KEGG" id="vg:65071828"/>
<dbReference type="EMBL" id="MK554696">
    <property type="protein sequence ID" value="QBJ04070.1"/>
    <property type="molecule type" value="Genomic_DNA"/>
</dbReference>
<accession>A0A481W623</accession>
<keyword evidence="2" id="KW-1185">Reference proteome</keyword>
<protein>
    <submittedName>
        <fullName evidence="1">Uncharacterized protein</fullName>
    </submittedName>
</protein>